<dbReference type="PROSITE" id="PS51186">
    <property type="entry name" value="GNAT"/>
    <property type="match status" value="1"/>
</dbReference>
<dbReference type="InterPro" id="IPR016181">
    <property type="entry name" value="Acyl_CoA_acyltransferase"/>
</dbReference>
<comment type="caution">
    <text evidence="2">The sequence shown here is derived from an EMBL/GenBank/DDBJ whole genome shotgun (WGS) entry which is preliminary data.</text>
</comment>
<dbReference type="RefSeq" id="WP_246199927.1">
    <property type="nucleotide sequence ID" value="NZ_CADDWK010000002.1"/>
</dbReference>
<dbReference type="GO" id="GO:0005840">
    <property type="term" value="C:ribosome"/>
    <property type="evidence" value="ECO:0007669"/>
    <property type="project" value="UniProtKB-KW"/>
</dbReference>
<dbReference type="InterPro" id="IPR000182">
    <property type="entry name" value="GNAT_dom"/>
</dbReference>
<dbReference type="Pfam" id="PF00583">
    <property type="entry name" value="Acetyltransf_1"/>
    <property type="match status" value="1"/>
</dbReference>
<dbReference type="GO" id="GO:0016747">
    <property type="term" value="F:acyltransferase activity, transferring groups other than amino-acyl groups"/>
    <property type="evidence" value="ECO:0007669"/>
    <property type="project" value="InterPro"/>
</dbReference>
<dbReference type="SUPFAM" id="SSF55729">
    <property type="entry name" value="Acyl-CoA N-acyltransferases (Nat)"/>
    <property type="match status" value="1"/>
</dbReference>
<dbReference type="CDD" id="cd04301">
    <property type="entry name" value="NAT_SF"/>
    <property type="match status" value="1"/>
</dbReference>
<evidence type="ECO:0000259" key="1">
    <source>
        <dbReference type="PROSITE" id="PS51186"/>
    </source>
</evidence>
<keyword evidence="2" id="KW-0687">Ribonucleoprotein</keyword>
<dbReference type="Proteomes" id="UP000581688">
    <property type="component" value="Unassembled WGS sequence"/>
</dbReference>
<evidence type="ECO:0000313" key="3">
    <source>
        <dbReference type="Proteomes" id="UP000581688"/>
    </source>
</evidence>
<accession>A0A841Q1Q8</accession>
<sequence>MEKVKQFFVNQWGSSQIVVSTGIFSIDDLDGFVSITDGGEVNGLLSFTLYEAEKVLEIVSLDSLEEGKGIGSKLIQLVEEAAVQRSCTSIKLITTNDNLHAVHFYQKRGFRLTQVFIDAVNKARKVKPQIPYVAYNGISIMDEWEFTKPLSGQGIIEK</sequence>
<evidence type="ECO:0000313" key="2">
    <source>
        <dbReference type="EMBL" id="MBB6452293.1"/>
    </source>
</evidence>
<keyword evidence="2" id="KW-0689">Ribosomal protein</keyword>
<proteinExistence type="predicted"/>
<dbReference type="AlphaFoldDB" id="A0A841Q1Q8"/>
<gene>
    <name evidence="2" type="ORF">HNQ94_000738</name>
</gene>
<feature type="domain" description="N-acetyltransferase" evidence="1">
    <location>
        <begin position="1"/>
        <end position="131"/>
    </location>
</feature>
<name>A0A841Q1Q8_9BACI</name>
<keyword evidence="3" id="KW-1185">Reference proteome</keyword>
<protein>
    <submittedName>
        <fullName evidence="2">Ribosomal protein S18 acetylase RimI-like enzyme</fullName>
    </submittedName>
</protein>
<organism evidence="2 3">
    <name type="scientific">Salirhabdus euzebyi</name>
    <dbReference type="NCBI Taxonomy" id="394506"/>
    <lineage>
        <taxon>Bacteria</taxon>
        <taxon>Bacillati</taxon>
        <taxon>Bacillota</taxon>
        <taxon>Bacilli</taxon>
        <taxon>Bacillales</taxon>
        <taxon>Bacillaceae</taxon>
        <taxon>Salirhabdus</taxon>
    </lineage>
</organism>
<dbReference type="EMBL" id="JACHGH010000002">
    <property type="protein sequence ID" value="MBB6452293.1"/>
    <property type="molecule type" value="Genomic_DNA"/>
</dbReference>
<reference evidence="2 3" key="1">
    <citation type="submission" date="2020-08" db="EMBL/GenBank/DDBJ databases">
        <title>Genomic Encyclopedia of Type Strains, Phase IV (KMG-IV): sequencing the most valuable type-strain genomes for metagenomic binning, comparative biology and taxonomic classification.</title>
        <authorList>
            <person name="Goeker M."/>
        </authorList>
    </citation>
    <scope>NUCLEOTIDE SEQUENCE [LARGE SCALE GENOMIC DNA]</scope>
    <source>
        <strain evidence="2 3">DSM 19612</strain>
    </source>
</reference>
<dbReference type="Gene3D" id="3.40.630.30">
    <property type="match status" value="1"/>
</dbReference>